<protein>
    <submittedName>
        <fullName evidence="1">Uncharacterized protein</fullName>
    </submittedName>
</protein>
<keyword evidence="2" id="KW-1185">Reference proteome</keyword>
<proteinExistence type="predicted"/>
<gene>
    <name evidence="1" type="ORF">AVEN_10214_1</name>
</gene>
<dbReference type="EMBL" id="BGPR01001945">
    <property type="protein sequence ID" value="GBM64792.1"/>
    <property type="molecule type" value="Genomic_DNA"/>
</dbReference>
<reference evidence="1 2" key="1">
    <citation type="journal article" date="2019" name="Sci. Rep.">
        <title>Orb-weaving spider Araneus ventricosus genome elucidates the spidroin gene catalogue.</title>
        <authorList>
            <person name="Kono N."/>
            <person name="Nakamura H."/>
            <person name="Ohtoshi R."/>
            <person name="Moran D.A.P."/>
            <person name="Shinohara A."/>
            <person name="Yoshida Y."/>
            <person name="Fujiwara M."/>
            <person name="Mori M."/>
            <person name="Tomita M."/>
            <person name="Arakawa K."/>
        </authorList>
    </citation>
    <scope>NUCLEOTIDE SEQUENCE [LARGE SCALE GENOMIC DNA]</scope>
</reference>
<evidence type="ECO:0000313" key="1">
    <source>
        <dbReference type="EMBL" id="GBM64792.1"/>
    </source>
</evidence>
<dbReference type="AlphaFoldDB" id="A0A4Y2HHG5"/>
<sequence>MVEHICSVVFHDTNAHPFTVAILYYLILYKVCPNEKETFSVVSNHNGLMCLQTEHEMAASQYLMFLKRSLCCEGQKSDDQLFFFDEVSLDSSTLIRNTQSSTALQHVAEVQTGQQKQAQRQVLERDCADLGQLSSACGHKDYL</sequence>
<dbReference type="Proteomes" id="UP000499080">
    <property type="component" value="Unassembled WGS sequence"/>
</dbReference>
<organism evidence="1 2">
    <name type="scientific">Araneus ventricosus</name>
    <name type="common">Orbweaver spider</name>
    <name type="synonym">Epeira ventricosa</name>
    <dbReference type="NCBI Taxonomy" id="182803"/>
    <lineage>
        <taxon>Eukaryota</taxon>
        <taxon>Metazoa</taxon>
        <taxon>Ecdysozoa</taxon>
        <taxon>Arthropoda</taxon>
        <taxon>Chelicerata</taxon>
        <taxon>Arachnida</taxon>
        <taxon>Araneae</taxon>
        <taxon>Araneomorphae</taxon>
        <taxon>Entelegynae</taxon>
        <taxon>Araneoidea</taxon>
        <taxon>Araneidae</taxon>
        <taxon>Araneus</taxon>
    </lineage>
</organism>
<comment type="caution">
    <text evidence="1">The sequence shown here is derived from an EMBL/GenBank/DDBJ whole genome shotgun (WGS) entry which is preliminary data.</text>
</comment>
<name>A0A4Y2HHG5_ARAVE</name>
<accession>A0A4Y2HHG5</accession>
<evidence type="ECO:0000313" key="2">
    <source>
        <dbReference type="Proteomes" id="UP000499080"/>
    </source>
</evidence>